<reference evidence="2 3" key="1">
    <citation type="submission" date="2019-03" db="EMBL/GenBank/DDBJ databases">
        <title>Genomic Encyclopedia of Type Strains, Phase IV (KMG-IV): sequencing the most valuable type-strain genomes for metagenomic binning, comparative biology and taxonomic classification.</title>
        <authorList>
            <person name="Goeker M."/>
        </authorList>
    </citation>
    <scope>NUCLEOTIDE SEQUENCE [LARGE SCALE GENOMIC DNA]</scope>
    <source>
        <strain evidence="2 3">DSM 21944</strain>
    </source>
</reference>
<sequence length="219" mass="24289">MTTLSPRFTQAVEYARIAHAGHFRKGTSIPYLYHLLGVASLVLEYGGSEDQAIAALLHDVLEDCGSGHEPSIRVQFGDAVARIVRDCTDGSAESKGRVRTDADRFADWVERKLLYVAHLATEDEASLLVSACDKLHNVRAILADLQGDAGPDVFERFTAGRLGTLQYYEALARLLLERADAENPRFRELAREFDRTVARIHELAGAQDRIPLGRNTLTR</sequence>
<gene>
    <name evidence="2" type="ORF">EDC25_10715</name>
</gene>
<evidence type="ECO:0000313" key="2">
    <source>
        <dbReference type="EMBL" id="TCS98820.1"/>
    </source>
</evidence>
<dbReference type="EMBL" id="SMAF01000007">
    <property type="protein sequence ID" value="TCS98820.1"/>
    <property type="molecule type" value="Genomic_DNA"/>
</dbReference>
<proteinExistence type="predicted"/>
<protein>
    <submittedName>
        <fullName evidence="2">HD domain-containing protein</fullName>
    </submittedName>
</protein>
<dbReference type="InterPro" id="IPR003607">
    <property type="entry name" value="HD/PDEase_dom"/>
</dbReference>
<accession>A0A4R3LGY6</accession>
<organism evidence="2 3">
    <name type="scientific">Pseudofulvimonas gallinarii</name>
    <dbReference type="NCBI Taxonomy" id="634155"/>
    <lineage>
        <taxon>Bacteria</taxon>
        <taxon>Pseudomonadati</taxon>
        <taxon>Pseudomonadota</taxon>
        <taxon>Gammaproteobacteria</taxon>
        <taxon>Lysobacterales</taxon>
        <taxon>Rhodanobacteraceae</taxon>
        <taxon>Pseudofulvimonas</taxon>
    </lineage>
</organism>
<evidence type="ECO:0000313" key="3">
    <source>
        <dbReference type="Proteomes" id="UP000294599"/>
    </source>
</evidence>
<feature type="domain" description="HD/PDEase" evidence="1">
    <location>
        <begin position="27"/>
        <end position="147"/>
    </location>
</feature>
<dbReference type="PANTHER" id="PTHR46246">
    <property type="entry name" value="GUANOSINE-3',5'-BIS(DIPHOSPHATE) 3'-PYROPHOSPHOHYDROLASE MESH1"/>
    <property type="match status" value="1"/>
</dbReference>
<dbReference type="SUPFAM" id="SSF109604">
    <property type="entry name" value="HD-domain/PDEase-like"/>
    <property type="match status" value="1"/>
</dbReference>
<keyword evidence="3" id="KW-1185">Reference proteome</keyword>
<dbReference type="SMART" id="SM00471">
    <property type="entry name" value="HDc"/>
    <property type="match status" value="1"/>
</dbReference>
<dbReference type="GO" id="GO:0008893">
    <property type="term" value="F:guanosine-3',5'-bis(diphosphate) 3'-diphosphatase activity"/>
    <property type="evidence" value="ECO:0007669"/>
    <property type="project" value="TreeGrafter"/>
</dbReference>
<comment type="caution">
    <text evidence="2">The sequence shown here is derived from an EMBL/GenBank/DDBJ whole genome shotgun (WGS) entry which is preliminary data.</text>
</comment>
<evidence type="ECO:0000259" key="1">
    <source>
        <dbReference type="SMART" id="SM00471"/>
    </source>
</evidence>
<dbReference type="InterPro" id="IPR052194">
    <property type="entry name" value="MESH1"/>
</dbReference>
<dbReference type="PANTHER" id="PTHR46246:SF1">
    <property type="entry name" value="GUANOSINE-3',5'-BIS(DIPHOSPHATE) 3'-PYROPHOSPHOHYDROLASE MESH1"/>
    <property type="match status" value="1"/>
</dbReference>
<dbReference type="Proteomes" id="UP000294599">
    <property type="component" value="Unassembled WGS sequence"/>
</dbReference>
<dbReference type="Pfam" id="PF13328">
    <property type="entry name" value="HD_4"/>
    <property type="match status" value="1"/>
</dbReference>
<name>A0A4R3LGY6_9GAMM</name>
<dbReference type="Gene3D" id="1.10.3210.10">
    <property type="entry name" value="Hypothetical protein af1432"/>
    <property type="match status" value="1"/>
</dbReference>
<dbReference type="AlphaFoldDB" id="A0A4R3LGY6"/>
<dbReference type="RefSeq" id="WP_123522495.1">
    <property type="nucleotide sequence ID" value="NZ_JBHLWF010000032.1"/>
</dbReference>
<dbReference type="OrthoDB" id="9802385at2"/>